<evidence type="ECO:0000313" key="11">
    <source>
        <dbReference type="EMBL" id="KAJ8396083.1"/>
    </source>
</evidence>
<evidence type="ECO:0000313" key="12">
    <source>
        <dbReference type="Proteomes" id="UP001221898"/>
    </source>
</evidence>
<feature type="region of interest" description="Disordered" evidence="8">
    <location>
        <begin position="537"/>
        <end position="567"/>
    </location>
</feature>
<accession>A0AAD7S516</accession>
<evidence type="ECO:0000256" key="3">
    <source>
        <dbReference type="ARBA" id="ARBA00022853"/>
    </source>
</evidence>
<evidence type="ECO:0000259" key="9">
    <source>
        <dbReference type="Pfam" id="PF06752"/>
    </source>
</evidence>
<feature type="compositionally biased region" description="Low complexity" evidence="8">
    <location>
        <begin position="690"/>
        <end position="701"/>
    </location>
</feature>
<dbReference type="Pfam" id="PF06752">
    <property type="entry name" value="E_Pc_C"/>
    <property type="match status" value="1"/>
</dbReference>
<evidence type="ECO:0000256" key="2">
    <source>
        <dbReference type="ARBA" id="ARBA00008035"/>
    </source>
</evidence>
<evidence type="ECO:0000256" key="6">
    <source>
        <dbReference type="ARBA" id="ARBA00023242"/>
    </source>
</evidence>
<dbReference type="InterPro" id="IPR009607">
    <property type="entry name" value="Enhancer_polycomb_C"/>
</dbReference>
<protein>
    <recommendedName>
        <fullName evidence="7">Enhancer of polycomb homolog</fullName>
    </recommendedName>
</protein>
<feature type="domain" description="Enhancer of polycomb C-terminal" evidence="9">
    <location>
        <begin position="571"/>
        <end position="805"/>
    </location>
</feature>
<dbReference type="AlphaFoldDB" id="A0AAD7S516"/>
<feature type="compositionally biased region" description="Polar residues" evidence="8">
    <location>
        <begin position="544"/>
        <end position="567"/>
    </location>
</feature>
<keyword evidence="3" id="KW-0156">Chromatin regulator</keyword>
<keyword evidence="4 7" id="KW-0805">Transcription regulation</keyword>
<dbReference type="EMBL" id="JAINUG010000109">
    <property type="protein sequence ID" value="KAJ8396083.1"/>
    <property type="molecule type" value="Genomic_DNA"/>
</dbReference>
<evidence type="ECO:0000259" key="10">
    <source>
        <dbReference type="Pfam" id="PF10513"/>
    </source>
</evidence>
<feature type="region of interest" description="Disordered" evidence="8">
    <location>
        <begin position="472"/>
        <end position="504"/>
    </location>
</feature>
<evidence type="ECO:0000256" key="1">
    <source>
        <dbReference type="ARBA" id="ARBA00004123"/>
    </source>
</evidence>
<dbReference type="Proteomes" id="UP001221898">
    <property type="component" value="Unassembled WGS sequence"/>
</dbReference>
<dbReference type="PANTHER" id="PTHR14898">
    <property type="entry name" value="ENHANCER OF POLYCOMB"/>
    <property type="match status" value="1"/>
</dbReference>
<feature type="compositionally biased region" description="Basic and acidic residues" evidence="8">
    <location>
        <begin position="313"/>
        <end position="331"/>
    </location>
</feature>
<name>A0AAD7S516_9TELE</name>
<comment type="caution">
    <text evidence="11">The sequence shown here is derived from an EMBL/GenBank/DDBJ whole genome shotgun (WGS) entry which is preliminary data.</text>
</comment>
<evidence type="ECO:0000256" key="4">
    <source>
        <dbReference type="ARBA" id="ARBA00023015"/>
    </source>
</evidence>
<dbReference type="InterPro" id="IPR024943">
    <property type="entry name" value="Enhancer_polycomb"/>
</dbReference>
<proteinExistence type="inferred from homology"/>
<dbReference type="GO" id="GO:0005634">
    <property type="term" value="C:nucleus"/>
    <property type="evidence" value="ECO:0007669"/>
    <property type="project" value="UniProtKB-SubCell"/>
</dbReference>
<sequence>MSKLSFRARALDASKPLPVFRCEDLPDLHEYASINRAVPQMPTGMEKEEESEHHLQRAISAQQVYGEKRDNMVIPVPEAESNIAYYESLYPGEFKMPKQLIHIQPFTVDAEQPGYDLDADDEAFLNKLKKKMEITPLQFEEMIDRLEKGSGQQMVTLPEAKLLLKEDDDLIWEVFEYWTRKRKSCKSASLIPTVKQEKRDGSSTNDPYVAFRRRTEKMQTRKNRKNDEASYEKMLKLRRDLSRAVTILEMIKRREKSKRELLHLTLEIIEKRYSMADFGGEVMAEVLAQRALMKPLYAVPIVPLSGSQYRHQEHMELKDYKPKTEKTEVIRTKRKYEKKPKVLPLSAPQQSGPSIFNAKDLNQYDFPSSDEEPQMLSGSSEAEEENDPDGPFAFRRKAGCQYYASRLDQSGSWSWCGPPEGRPGDARYRYCLTTLTVPHRCVGLARRRVGRGGRVLLDRAHSDFDNVFHGLDPEMLAPPPHSPTDKFASTSETNTSDRKPPPDLSQILLNVKSCRWRHFRPRTLALHASECRDAYSRKPCRGLSRTSTAQPGTQASGAPSQHRSGSTPVAAFTAEQYQQHQEQLALMQKQQLEQSHLQKASAVPVASSTQVLVSKMLDSVSAQFAASALVMTDQLTAFKAKEEAGLGGGVNGVLQASGVYKGLHLTSGTPAALVPTSQSTTVGGPTFLQPSNSHSPVPSSHATPAHHGANANSTTTTTTQVLIGSNIRLSVPSPGGGAGLNARHMPRTINAVPSSALKLATASTNCQIPKVATSSSMELGPRENHDQEKPALNSITDNTVAMEVT</sequence>
<feature type="region of interest" description="Disordered" evidence="8">
    <location>
        <begin position="313"/>
        <end position="391"/>
    </location>
</feature>
<evidence type="ECO:0000256" key="7">
    <source>
        <dbReference type="RuleBase" id="RU361124"/>
    </source>
</evidence>
<keyword evidence="12" id="KW-1185">Reference proteome</keyword>
<dbReference type="GO" id="GO:0006357">
    <property type="term" value="P:regulation of transcription by RNA polymerase II"/>
    <property type="evidence" value="ECO:0007669"/>
    <property type="project" value="InterPro"/>
</dbReference>
<keyword evidence="5 7" id="KW-0804">Transcription</keyword>
<dbReference type="InterPro" id="IPR019542">
    <property type="entry name" value="Enhancer_polycomb-like_N"/>
</dbReference>
<comment type="similarity">
    <text evidence="2 7">Belongs to the enhancer of polycomb family.</text>
</comment>
<evidence type="ECO:0000256" key="8">
    <source>
        <dbReference type="SAM" id="MobiDB-lite"/>
    </source>
</evidence>
<feature type="region of interest" description="Disordered" evidence="8">
    <location>
        <begin position="684"/>
        <end position="714"/>
    </location>
</feature>
<dbReference type="GO" id="GO:0006325">
    <property type="term" value="P:chromatin organization"/>
    <property type="evidence" value="ECO:0007669"/>
    <property type="project" value="UniProtKB-KW"/>
</dbReference>
<dbReference type="GO" id="GO:0035267">
    <property type="term" value="C:NuA4 histone acetyltransferase complex"/>
    <property type="evidence" value="ECO:0007669"/>
    <property type="project" value="InterPro"/>
</dbReference>
<organism evidence="11 12">
    <name type="scientific">Aldrovandia affinis</name>
    <dbReference type="NCBI Taxonomy" id="143900"/>
    <lineage>
        <taxon>Eukaryota</taxon>
        <taxon>Metazoa</taxon>
        <taxon>Chordata</taxon>
        <taxon>Craniata</taxon>
        <taxon>Vertebrata</taxon>
        <taxon>Euteleostomi</taxon>
        <taxon>Actinopterygii</taxon>
        <taxon>Neopterygii</taxon>
        <taxon>Teleostei</taxon>
        <taxon>Notacanthiformes</taxon>
        <taxon>Halosauridae</taxon>
        <taxon>Aldrovandia</taxon>
    </lineage>
</organism>
<dbReference type="Pfam" id="PF10513">
    <property type="entry name" value="EPL1"/>
    <property type="match status" value="1"/>
</dbReference>
<evidence type="ECO:0000256" key="5">
    <source>
        <dbReference type="ARBA" id="ARBA00023163"/>
    </source>
</evidence>
<keyword evidence="6 7" id="KW-0539">Nucleus</keyword>
<feature type="domain" description="Enhancer of polycomb-like N-terminal" evidence="10">
    <location>
        <begin position="7"/>
        <end position="148"/>
    </location>
</feature>
<comment type="subcellular location">
    <subcellularLocation>
        <location evidence="1 7">Nucleus</location>
    </subcellularLocation>
</comment>
<reference evidence="11" key="1">
    <citation type="journal article" date="2023" name="Science">
        <title>Genome structures resolve the early diversification of teleost fishes.</title>
        <authorList>
            <person name="Parey E."/>
            <person name="Louis A."/>
            <person name="Montfort J."/>
            <person name="Bouchez O."/>
            <person name="Roques C."/>
            <person name="Iampietro C."/>
            <person name="Lluch J."/>
            <person name="Castinel A."/>
            <person name="Donnadieu C."/>
            <person name="Desvignes T."/>
            <person name="Floi Bucao C."/>
            <person name="Jouanno E."/>
            <person name="Wen M."/>
            <person name="Mejri S."/>
            <person name="Dirks R."/>
            <person name="Jansen H."/>
            <person name="Henkel C."/>
            <person name="Chen W.J."/>
            <person name="Zahm M."/>
            <person name="Cabau C."/>
            <person name="Klopp C."/>
            <person name="Thompson A.W."/>
            <person name="Robinson-Rechavi M."/>
            <person name="Braasch I."/>
            <person name="Lecointre G."/>
            <person name="Bobe J."/>
            <person name="Postlethwait J.H."/>
            <person name="Berthelot C."/>
            <person name="Roest Crollius H."/>
            <person name="Guiguen Y."/>
        </authorList>
    </citation>
    <scope>NUCLEOTIDE SEQUENCE</scope>
    <source>
        <strain evidence="11">NC1722</strain>
    </source>
</reference>
<gene>
    <name evidence="11" type="ORF">AAFF_G00021560</name>
</gene>